<comment type="caution">
    <text evidence="3">The sequence shown here is derived from an EMBL/GenBank/DDBJ whole genome shotgun (WGS) entry which is preliminary data.</text>
</comment>
<dbReference type="InterPro" id="IPR011008">
    <property type="entry name" value="Dimeric_a/b-barrel"/>
</dbReference>
<keyword evidence="3" id="KW-0560">Oxidoreductase</keyword>
<sequence length="127" mass="13700">MILVTNTIKIKAGHADAVAERFMNPKGVQHAPGFVRMELLKTEGTEEHDELKVCTTWESREAFDGWVNSDAFKEAHGRKGGASAQGGGQHGRPASEGQAEQAGEGPIMLGAKLTIHQVLFTHPQEKA</sequence>
<protein>
    <submittedName>
        <fullName evidence="3">Antibiotic biosynthesis monooxygenase</fullName>
    </submittedName>
</protein>
<feature type="region of interest" description="Disordered" evidence="1">
    <location>
        <begin position="74"/>
        <end position="108"/>
    </location>
</feature>
<accession>A0A2W1LPN7</accession>
<evidence type="ECO:0000259" key="2">
    <source>
        <dbReference type="PROSITE" id="PS51725"/>
    </source>
</evidence>
<dbReference type="Proteomes" id="UP000249522">
    <property type="component" value="Unassembled WGS sequence"/>
</dbReference>
<reference evidence="3 4" key="1">
    <citation type="submission" date="2018-06" db="EMBL/GenBank/DDBJ databases">
        <title>Paenibacillus imtechensis sp. nov.</title>
        <authorList>
            <person name="Pinnaka A.K."/>
            <person name="Singh H."/>
            <person name="Kaur M."/>
        </authorList>
    </citation>
    <scope>NUCLEOTIDE SEQUENCE [LARGE SCALE GENOMIC DNA]</scope>
    <source>
        <strain evidence="3 4">SMB1</strain>
    </source>
</reference>
<dbReference type="InterPro" id="IPR050404">
    <property type="entry name" value="Heme-degrading_MO"/>
</dbReference>
<dbReference type="GO" id="GO:0004497">
    <property type="term" value="F:monooxygenase activity"/>
    <property type="evidence" value="ECO:0007669"/>
    <property type="project" value="UniProtKB-KW"/>
</dbReference>
<dbReference type="RefSeq" id="WP_111145595.1">
    <property type="nucleotide sequence ID" value="NZ_QKRB01000035.1"/>
</dbReference>
<dbReference type="InterPro" id="IPR007138">
    <property type="entry name" value="ABM_dom"/>
</dbReference>
<keyword evidence="3" id="KW-0503">Monooxygenase</keyword>
<evidence type="ECO:0000313" key="4">
    <source>
        <dbReference type="Proteomes" id="UP000249522"/>
    </source>
</evidence>
<dbReference type="AlphaFoldDB" id="A0A2W1LPN7"/>
<dbReference type="Pfam" id="PF03992">
    <property type="entry name" value="ABM"/>
    <property type="match status" value="1"/>
</dbReference>
<proteinExistence type="predicted"/>
<name>A0A2W1LPN7_9BACL</name>
<evidence type="ECO:0000256" key="1">
    <source>
        <dbReference type="SAM" id="MobiDB-lite"/>
    </source>
</evidence>
<dbReference type="OrthoDB" id="384737at2"/>
<feature type="domain" description="ABM" evidence="2">
    <location>
        <begin position="2"/>
        <end position="97"/>
    </location>
</feature>
<keyword evidence="4" id="KW-1185">Reference proteome</keyword>
<dbReference type="PANTHER" id="PTHR34474">
    <property type="entry name" value="SIGNAL TRANSDUCTION PROTEIN TRAP"/>
    <property type="match status" value="1"/>
</dbReference>
<dbReference type="EMBL" id="QKRB01000035">
    <property type="protein sequence ID" value="PZD96892.1"/>
    <property type="molecule type" value="Genomic_DNA"/>
</dbReference>
<dbReference type="PANTHER" id="PTHR34474:SF4">
    <property type="entry name" value="HEME OXYGENASE (STAPHYLOBILIN-PRODUCING) 1"/>
    <property type="match status" value="1"/>
</dbReference>
<evidence type="ECO:0000313" key="3">
    <source>
        <dbReference type="EMBL" id="PZD96892.1"/>
    </source>
</evidence>
<dbReference type="PROSITE" id="PS51725">
    <property type="entry name" value="ABM"/>
    <property type="match status" value="1"/>
</dbReference>
<dbReference type="Gene3D" id="3.30.70.100">
    <property type="match status" value="1"/>
</dbReference>
<organism evidence="3 4">
    <name type="scientific">Paenibacillus sambharensis</name>
    <dbReference type="NCBI Taxonomy" id="1803190"/>
    <lineage>
        <taxon>Bacteria</taxon>
        <taxon>Bacillati</taxon>
        <taxon>Bacillota</taxon>
        <taxon>Bacilli</taxon>
        <taxon>Bacillales</taxon>
        <taxon>Paenibacillaceae</taxon>
        <taxon>Paenibacillus</taxon>
    </lineage>
</organism>
<gene>
    <name evidence="3" type="ORF">DNH61_05080</name>
</gene>
<dbReference type="SUPFAM" id="SSF54909">
    <property type="entry name" value="Dimeric alpha+beta barrel"/>
    <property type="match status" value="1"/>
</dbReference>